<protein>
    <submittedName>
        <fullName evidence="2">Uncharacterized protein DUF2784</fullName>
    </submittedName>
</protein>
<feature type="transmembrane region" description="Helical" evidence="1">
    <location>
        <begin position="41"/>
        <end position="60"/>
    </location>
</feature>
<reference evidence="2 3" key="1">
    <citation type="submission" date="2018-10" db="EMBL/GenBank/DDBJ databases">
        <title>Genomic Encyclopedia of Archaeal and Bacterial Type Strains, Phase II (KMG-II): from individual species to whole genera.</title>
        <authorList>
            <person name="Goeker M."/>
        </authorList>
    </citation>
    <scope>NUCLEOTIDE SEQUENCE [LARGE SCALE GENOMIC DNA]</scope>
    <source>
        <strain evidence="2 3">DSM 235</strain>
    </source>
</reference>
<proteinExistence type="predicted"/>
<feature type="transmembrane region" description="Helical" evidence="1">
    <location>
        <begin position="97"/>
        <end position="114"/>
    </location>
</feature>
<keyword evidence="1" id="KW-0812">Transmembrane</keyword>
<keyword evidence="1" id="KW-1133">Transmembrane helix</keyword>
<dbReference type="AlphaFoldDB" id="A0A495VE64"/>
<dbReference type="Pfam" id="PF10861">
    <property type="entry name" value="DUF2784"/>
    <property type="match status" value="1"/>
</dbReference>
<dbReference type="EMBL" id="RBXL01000001">
    <property type="protein sequence ID" value="RKT46667.1"/>
    <property type="molecule type" value="Genomic_DNA"/>
</dbReference>
<dbReference type="RefSeq" id="WP_120798749.1">
    <property type="nucleotide sequence ID" value="NZ_RBXL01000001.1"/>
</dbReference>
<gene>
    <name evidence="2" type="ORF">BDD21_4199</name>
</gene>
<evidence type="ECO:0000256" key="1">
    <source>
        <dbReference type="SAM" id="Phobius"/>
    </source>
</evidence>
<feature type="transmembrane region" description="Helical" evidence="1">
    <location>
        <begin position="12"/>
        <end position="29"/>
    </location>
</feature>
<evidence type="ECO:0000313" key="3">
    <source>
        <dbReference type="Proteomes" id="UP000274556"/>
    </source>
</evidence>
<dbReference type="OrthoDB" id="370375at2"/>
<sequence>MNPSLVADGLVLLHALFIAFVALGGLLALRWPAVAYLHLPCLFWGIAIELGGFVCPLTPLEIQWRLAAGEGGYNGGFIDHYIVPLIYPPGLTRGTQILLGLALLTGNGLIYGYLRRKRSRRSSRRR</sequence>
<keyword evidence="3" id="KW-1185">Reference proteome</keyword>
<comment type="caution">
    <text evidence="2">The sequence shown here is derived from an EMBL/GenBank/DDBJ whole genome shotgun (WGS) entry which is preliminary data.</text>
</comment>
<dbReference type="Proteomes" id="UP000274556">
    <property type="component" value="Unassembled WGS sequence"/>
</dbReference>
<keyword evidence="1" id="KW-0472">Membrane</keyword>
<organism evidence="2 3">
    <name type="scientific">Thiocapsa rosea</name>
    <dbReference type="NCBI Taxonomy" id="69360"/>
    <lineage>
        <taxon>Bacteria</taxon>
        <taxon>Pseudomonadati</taxon>
        <taxon>Pseudomonadota</taxon>
        <taxon>Gammaproteobacteria</taxon>
        <taxon>Chromatiales</taxon>
        <taxon>Chromatiaceae</taxon>
        <taxon>Thiocapsa</taxon>
    </lineage>
</organism>
<evidence type="ECO:0000313" key="2">
    <source>
        <dbReference type="EMBL" id="RKT46667.1"/>
    </source>
</evidence>
<dbReference type="InterPro" id="IPR021218">
    <property type="entry name" value="DUF2784"/>
</dbReference>
<accession>A0A495VE64</accession>
<name>A0A495VE64_9GAMM</name>